<reference evidence="8 9" key="1">
    <citation type="journal article" date="2015" name="Genome Announc.">
        <title>Expanding the biotechnology potential of lactobacilli through comparative genomics of 213 strains and associated genera.</title>
        <authorList>
            <person name="Sun Z."/>
            <person name="Harris H.M."/>
            <person name="McCann A."/>
            <person name="Guo C."/>
            <person name="Argimon S."/>
            <person name="Zhang W."/>
            <person name="Yang X."/>
            <person name="Jeffery I.B."/>
            <person name="Cooney J.C."/>
            <person name="Kagawa T.F."/>
            <person name="Liu W."/>
            <person name="Song Y."/>
            <person name="Salvetti E."/>
            <person name="Wrobel A."/>
            <person name="Rasinkangas P."/>
            <person name="Parkhill J."/>
            <person name="Rea M.C."/>
            <person name="O'Sullivan O."/>
            <person name="Ritari J."/>
            <person name="Douillard F.P."/>
            <person name="Paul Ross R."/>
            <person name="Yang R."/>
            <person name="Briner A.E."/>
            <person name="Felis G.E."/>
            <person name="de Vos W.M."/>
            <person name="Barrangou R."/>
            <person name="Klaenhammer T.R."/>
            <person name="Caufield P.W."/>
            <person name="Cui Y."/>
            <person name="Zhang H."/>
            <person name="O'Toole P.W."/>
        </authorList>
    </citation>
    <scope>NUCLEOTIDE SEQUENCE [LARGE SCALE GENOMIC DNA]</scope>
    <source>
        <strain evidence="8 9">DSM 16698</strain>
    </source>
</reference>
<dbReference type="Gene3D" id="3.40.50.2300">
    <property type="match status" value="1"/>
</dbReference>
<dbReference type="InterPro" id="IPR011006">
    <property type="entry name" value="CheY-like_superfamily"/>
</dbReference>
<dbReference type="PROSITE" id="PS50110">
    <property type="entry name" value="RESPONSE_REGULATORY"/>
    <property type="match status" value="1"/>
</dbReference>
<dbReference type="InterPro" id="IPR001789">
    <property type="entry name" value="Sig_transdc_resp-reg_receiver"/>
</dbReference>
<dbReference type="InterPro" id="IPR046947">
    <property type="entry name" value="LytR-like"/>
</dbReference>
<organism evidence="8 9">
    <name type="scientific">Lactobacillus amylovorus subsp. animalium DSM 16698</name>
    <dbReference type="NCBI Taxonomy" id="695563"/>
    <lineage>
        <taxon>Bacteria</taxon>
        <taxon>Bacillati</taxon>
        <taxon>Bacillota</taxon>
        <taxon>Bacilli</taxon>
        <taxon>Lactobacillales</taxon>
        <taxon>Lactobacillaceae</taxon>
        <taxon>Lactobacillus</taxon>
        <taxon>Lactobacillus amylovorus subsp. animalium</taxon>
    </lineage>
</organism>
<proteinExistence type="predicted"/>
<feature type="domain" description="HTH LytTR-type" evidence="7">
    <location>
        <begin position="152"/>
        <end position="253"/>
    </location>
</feature>
<dbReference type="Pfam" id="PF04397">
    <property type="entry name" value="LytTR"/>
    <property type="match status" value="1"/>
</dbReference>
<comment type="function">
    <text evidence="4">Required for high-level post-exponential phase expression of a series of secreted proteins.</text>
</comment>
<feature type="domain" description="Response regulatory" evidence="6">
    <location>
        <begin position="4"/>
        <end position="135"/>
    </location>
</feature>
<dbReference type="PATRIC" id="fig|695563.3.peg.1415"/>
<dbReference type="GO" id="GO:0000156">
    <property type="term" value="F:phosphorelay response regulator activity"/>
    <property type="evidence" value="ECO:0007669"/>
    <property type="project" value="InterPro"/>
</dbReference>
<dbReference type="Proteomes" id="UP000051529">
    <property type="component" value="Unassembled WGS sequence"/>
</dbReference>
<dbReference type="AlphaFoldDB" id="A0A0R2KNH3"/>
<evidence type="ECO:0000256" key="1">
    <source>
        <dbReference type="ARBA" id="ARBA00022490"/>
    </source>
</evidence>
<evidence type="ECO:0000256" key="5">
    <source>
        <dbReference type="PROSITE-ProRule" id="PRU00169"/>
    </source>
</evidence>
<dbReference type="SUPFAM" id="SSF52172">
    <property type="entry name" value="CheY-like"/>
    <property type="match status" value="1"/>
</dbReference>
<dbReference type="SMART" id="SM00448">
    <property type="entry name" value="REC"/>
    <property type="match status" value="1"/>
</dbReference>
<name>A0A0R2KNH3_LACAM</name>
<dbReference type="InterPro" id="IPR007492">
    <property type="entry name" value="LytTR_DNA-bd_dom"/>
</dbReference>
<feature type="modified residue" description="4-aspartylphosphate" evidence="5">
    <location>
        <position position="66"/>
    </location>
</feature>
<comment type="caution">
    <text evidence="8">The sequence shown here is derived from an EMBL/GenBank/DDBJ whole genome shotgun (WGS) entry which is preliminary data.</text>
</comment>
<accession>A0A0R2KNH3</accession>
<evidence type="ECO:0000313" key="9">
    <source>
        <dbReference type="Proteomes" id="UP000051529"/>
    </source>
</evidence>
<keyword evidence="3" id="KW-0010">Activator</keyword>
<keyword evidence="1" id="KW-0963">Cytoplasm</keyword>
<dbReference type="PANTHER" id="PTHR37299">
    <property type="entry name" value="TRANSCRIPTIONAL REGULATOR-RELATED"/>
    <property type="match status" value="1"/>
</dbReference>
<evidence type="ECO:0000313" key="8">
    <source>
        <dbReference type="EMBL" id="KRN88250.1"/>
    </source>
</evidence>
<dbReference type="EMBL" id="JQBQ01000048">
    <property type="protein sequence ID" value="KRN88250.1"/>
    <property type="molecule type" value="Genomic_DNA"/>
</dbReference>
<evidence type="ECO:0000256" key="3">
    <source>
        <dbReference type="ARBA" id="ARBA00023159"/>
    </source>
</evidence>
<dbReference type="RefSeq" id="WP_056985770.1">
    <property type="nucleotide sequence ID" value="NZ_JQBQ01000048.1"/>
</dbReference>
<protein>
    <submittedName>
        <fullName evidence="8">AbpR family response regulator</fullName>
    </submittedName>
</protein>
<gene>
    <name evidence="8" type="ORF">IV44_GL001351</name>
</gene>
<keyword evidence="5" id="KW-0597">Phosphoprotein</keyword>
<dbReference type="PROSITE" id="PS50930">
    <property type="entry name" value="HTH_LYTTR"/>
    <property type="match status" value="1"/>
</dbReference>
<dbReference type="Gene3D" id="2.40.50.1020">
    <property type="entry name" value="LytTr DNA-binding domain"/>
    <property type="match status" value="1"/>
</dbReference>
<dbReference type="GO" id="GO:0003677">
    <property type="term" value="F:DNA binding"/>
    <property type="evidence" value="ECO:0007669"/>
    <property type="project" value="InterPro"/>
</dbReference>
<dbReference type="PANTHER" id="PTHR37299:SF3">
    <property type="entry name" value="STAGE 0 SPORULATION PROTEIN A HOMOLOG"/>
    <property type="match status" value="1"/>
</dbReference>
<evidence type="ECO:0000256" key="4">
    <source>
        <dbReference type="ARBA" id="ARBA00037164"/>
    </source>
</evidence>
<keyword evidence="2" id="KW-0902">Two-component regulatory system</keyword>
<evidence type="ECO:0000256" key="2">
    <source>
        <dbReference type="ARBA" id="ARBA00023012"/>
    </source>
</evidence>
<dbReference type="SMART" id="SM00850">
    <property type="entry name" value="LytTR"/>
    <property type="match status" value="1"/>
</dbReference>
<evidence type="ECO:0000259" key="6">
    <source>
        <dbReference type="PROSITE" id="PS50110"/>
    </source>
</evidence>
<sequence>MKYAVVVCDDDPVQAEEIAKMAKNAQMYLSDEDPVEFDFKIIGHSYDEVANYLGNNHLNGAFYFLDIELSDSAHAKTGLDLAELAKKQDPRAQIIFVTTHEELSLMTFQRRIGPIDYIIKDDSVAMQKRITATLQLAIKNLSEWNLVKKMTFSYRLGHLIKNINVDDVYYLETSQLPHKLHLVKSDGEADFVGNIRKVEKNNSFLAKISRSCLVNPKNIQTIDLHKKVVIFPNGDVVPYARSQAEKMRSLIEQQNRKE</sequence>
<evidence type="ECO:0000259" key="7">
    <source>
        <dbReference type="PROSITE" id="PS50930"/>
    </source>
</evidence>